<comment type="caution">
    <text evidence="15">The sequence shown here is derived from an EMBL/GenBank/DDBJ whole genome shotgun (WGS) entry which is preliminary data.</text>
</comment>
<dbReference type="InterPro" id="IPR043128">
    <property type="entry name" value="Rev_trsase/Diguanyl_cyclase"/>
</dbReference>
<dbReference type="Pfam" id="PF11799">
    <property type="entry name" value="IMS_C"/>
    <property type="match status" value="1"/>
</dbReference>
<evidence type="ECO:0000256" key="6">
    <source>
        <dbReference type="ARBA" id="ARBA00022723"/>
    </source>
</evidence>
<comment type="function">
    <text evidence="11 13">Poorly processive, error-prone DNA polymerase involved in untargeted mutagenesis. Copies undamaged DNA at stalled replication forks, which arise in vivo from mismatched or misaligned primer ends. These misaligned primers can be extended by PolIV. Exhibits no 3'-5' exonuclease (proofreading) activity. May be involved in translesional synthesis, in conjunction with the beta clamp from PolIII.</text>
</comment>
<keyword evidence="13" id="KW-0238">DNA-binding</keyword>
<dbReference type="InterPro" id="IPR022880">
    <property type="entry name" value="DNApol_IV"/>
</dbReference>
<gene>
    <name evidence="13 15" type="primary">dinB</name>
    <name evidence="15" type="ORF">H8R10_08430</name>
</gene>
<proteinExistence type="inferred from homology"/>
<dbReference type="RefSeq" id="WP_191072357.1">
    <property type="nucleotide sequence ID" value="NZ_CP060506.1"/>
</dbReference>
<feature type="binding site" evidence="13">
    <location>
        <position position="121"/>
    </location>
    <ligand>
        <name>Mg(2+)</name>
        <dbReference type="ChEBI" id="CHEBI:18420"/>
    </ligand>
</feature>
<dbReference type="Gene3D" id="3.30.1490.100">
    <property type="entry name" value="DNA polymerase, Y-family, little finger domain"/>
    <property type="match status" value="1"/>
</dbReference>
<sequence>MSTAPRLGAARRDWGTDDSATPILHVDMDAFFVEVELLDRPELRGRAVIVGGSSARGVVSSASYQARAAGVHAGQPISQARRLCPQAVVLATSHGRYAAYSRRVMDILASFTPAVEKVSVDEAFLDVSGARRLWGSPVEIAAAIRRRIRTEVGLPASVGIAATKLVAKVASSHAKPDGVLLIPQAASTDFLHMLPVGALWGVGPAARARLERRGIHTIRDLAHEPVESLVSVLGETSAHRLHELAWARDPRPVAQREREKSMGTETTFADDVADIEVLRACLLDQAHATAARLRAGRMKAMTIAVKIRFADFTTLTRSHTLTHPIDTGREIARIAHDLIGRIAIPRAGVRLIGVRAENLQPVDAGWQLAILDDERTHAVEEAMDAVSARFGARTLTPARLLRARGRESE</sequence>
<dbReference type="GO" id="GO:0005829">
    <property type="term" value="C:cytosol"/>
    <property type="evidence" value="ECO:0007669"/>
    <property type="project" value="TreeGrafter"/>
</dbReference>
<dbReference type="GO" id="GO:0042276">
    <property type="term" value="P:error-prone translesion synthesis"/>
    <property type="evidence" value="ECO:0007669"/>
    <property type="project" value="TreeGrafter"/>
</dbReference>
<reference evidence="15 16" key="1">
    <citation type="submission" date="2020-08" db="EMBL/GenBank/DDBJ databases">
        <title>Winkia gen. nov., sp. nov., isolated from faeces of the Anser albifrons in China.</title>
        <authorList>
            <person name="Liu Q."/>
        </authorList>
    </citation>
    <scope>NUCLEOTIDE SEQUENCE [LARGE SCALE GENOMIC DNA]</scope>
    <source>
        <strain evidence="15 16">C62</strain>
    </source>
</reference>
<dbReference type="CDD" id="cd03586">
    <property type="entry name" value="PolY_Pol_IV_kappa"/>
    <property type="match status" value="1"/>
</dbReference>
<keyword evidence="2 13" id="KW-0515">Mutator protein</keyword>
<dbReference type="InterPro" id="IPR036775">
    <property type="entry name" value="DNA_pol_Y-fam_lit_finger_sf"/>
</dbReference>
<keyword evidence="8 13" id="KW-0460">Magnesium</keyword>
<comment type="subunit">
    <text evidence="13">Monomer.</text>
</comment>
<keyword evidence="4 13" id="KW-0548">Nucleotidyltransferase</keyword>
<keyword evidence="6 13" id="KW-0479">Metal-binding</keyword>
<dbReference type="FunFam" id="3.30.1490.100:FF:000004">
    <property type="entry name" value="DNA polymerase IV"/>
    <property type="match status" value="1"/>
</dbReference>
<keyword evidence="16" id="KW-1185">Reference proteome</keyword>
<keyword evidence="9 13" id="KW-0239">DNA-directed DNA polymerase</keyword>
<evidence type="ECO:0000256" key="11">
    <source>
        <dbReference type="ARBA" id="ARBA00025589"/>
    </source>
</evidence>
<evidence type="ECO:0000256" key="12">
    <source>
        <dbReference type="ARBA" id="ARBA00049244"/>
    </source>
</evidence>
<dbReference type="GO" id="GO:0003684">
    <property type="term" value="F:damaged DNA binding"/>
    <property type="evidence" value="ECO:0007669"/>
    <property type="project" value="InterPro"/>
</dbReference>
<dbReference type="GO" id="GO:0009432">
    <property type="term" value="P:SOS response"/>
    <property type="evidence" value="ECO:0007669"/>
    <property type="project" value="TreeGrafter"/>
</dbReference>
<evidence type="ECO:0000256" key="7">
    <source>
        <dbReference type="ARBA" id="ARBA00022763"/>
    </source>
</evidence>
<evidence type="ECO:0000256" key="3">
    <source>
        <dbReference type="ARBA" id="ARBA00022679"/>
    </source>
</evidence>
<evidence type="ECO:0000256" key="9">
    <source>
        <dbReference type="ARBA" id="ARBA00022932"/>
    </source>
</evidence>
<dbReference type="PANTHER" id="PTHR11076">
    <property type="entry name" value="DNA REPAIR POLYMERASE UMUC / TRANSFERASE FAMILY MEMBER"/>
    <property type="match status" value="1"/>
</dbReference>
<comment type="cofactor">
    <cofactor evidence="13">
        <name>Mg(2+)</name>
        <dbReference type="ChEBI" id="CHEBI:18420"/>
    </cofactor>
    <text evidence="13">Binds 2 magnesium ions per subunit.</text>
</comment>
<dbReference type="Gene3D" id="1.10.150.20">
    <property type="entry name" value="5' to 3' exonuclease, C-terminal subdomain"/>
    <property type="match status" value="1"/>
</dbReference>
<dbReference type="Gene3D" id="3.30.70.270">
    <property type="match status" value="1"/>
</dbReference>
<evidence type="ECO:0000259" key="14">
    <source>
        <dbReference type="PROSITE" id="PS50173"/>
    </source>
</evidence>
<dbReference type="NCBIfam" id="NF003015">
    <property type="entry name" value="PRK03858.1"/>
    <property type="match status" value="1"/>
</dbReference>
<dbReference type="Pfam" id="PF00817">
    <property type="entry name" value="IMS"/>
    <property type="match status" value="1"/>
</dbReference>
<protein>
    <recommendedName>
        <fullName evidence="13">DNA polymerase IV</fullName>
        <shortName evidence="13">Pol IV</shortName>
        <ecNumber evidence="13">2.7.7.7</ecNumber>
    </recommendedName>
</protein>
<dbReference type="GO" id="GO:0003887">
    <property type="term" value="F:DNA-directed DNA polymerase activity"/>
    <property type="evidence" value="ECO:0007669"/>
    <property type="project" value="UniProtKB-UniRule"/>
</dbReference>
<dbReference type="InterPro" id="IPR017961">
    <property type="entry name" value="DNA_pol_Y-fam_little_finger"/>
</dbReference>
<dbReference type="PROSITE" id="PS50173">
    <property type="entry name" value="UMUC"/>
    <property type="match status" value="1"/>
</dbReference>
<dbReference type="PANTHER" id="PTHR11076:SF33">
    <property type="entry name" value="DNA POLYMERASE KAPPA"/>
    <property type="match status" value="1"/>
</dbReference>
<keyword evidence="13" id="KW-0963">Cytoplasm</keyword>
<organism evidence="15 16">
    <name type="scientific">Nanchangia anserum</name>
    <dbReference type="NCBI Taxonomy" id="2692125"/>
    <lineage>
        <taxon>Bacteria</taxon>
        <taxon>Bacillati</taxon>
        <taxon>Actinomycetota</taxon>
        <taxon>Actinomycetes</taxon>
        <taxon>Actinomycetales</taxon>
        <taxon>Actinomycetaceae</taxon>
        <taxon>Nanchangia</taxon>
    </lineage>
</organism>
<keyword evidence="5 13" id="KW-0235">DNA replication</keyword>
<dbReference type="GO" id="GO:0006281">
    <property type="term" value="P:DNA repair"/>
    <property type="evidence" value="ECO:0007669"/>
    <property type="project" value="UniProtKB-UniRule"/>
</dbReference>
<keyword evidence="7 13" id="KW-0227">DNA damage</keyword>
<name>A0A8I0KWR7_9ACTO</name>
<dbReference type="HAMAP" id="MF_01113">
    <property type="entry name" value="DNApol_IV"/>
    <property type="match status" value="1"/>
</dbReference>
<dbReference type="InterPro" id="IPR043502">
    <property type="entry name" value="DNA/RNA_pol_sf"/>
</dbReference>
<evidence type="ECO:0000256" key="8">
    <source>
        <dbReference type="ARBA" id="ARBA00022842"/>
    </source>
</evidence>
<feature type="binding site" evidence="13">
    <location>
        <position position="27"/>
    </location>
    <ligand>
        <name>Mg(2+)</name>
        <dbReference type="ChEBI" id="CHEBI:18420"/>
    </ligand>
</feature>
<comment type="catalytic activity">
    <reaction evidence="12 13">
        <text>DNA(n) + a 2'-deoxyribonucleoside 5'-triphosphate = DNA(n+1) + diphosphate</text>
        <dbReference type="Rhea" id="RHEA:22508"/>
        <dbReference type="Rhea" id="RHEA-COMP:17339"/>
        <dbReference type="Rhea" id="RHEA-COMP:17340"/>
        <dbReference type="ChEBI" id="CHEBI:33019"/>
        <dbReference type="ChEBI" id="CHEBI:61560"/>
        <dbReference type="ChEBI" id="CHEBI:173112"/>
        <dbReference type="EC" id="2.7.7.7"/>
    </reaction>
</comment>
<evidence type="ECO:0000313" key="16">
    <source>
        <dbReference type="Proteomes" id="UP000627538"/>
    </source>
</evidence>
<dbReference type="GO" id="GO:0000287">
    <property type="term" value="F:magnesium ion binding"/>
    <property type="evidence" value="ECO:0007669"/>
    <property type="project" value="UniProtKB-UniRule"/>
</dbReference>
<feature type="active site" evidence="13">
    <location>
        <position position="122"/>
    </location>
</feature>
<evidence type="ECO:0000256" key="5">
    <source>
        <dbReference type="ARBA" id="ARBA00022705"/>
    </source>
</evidence>
<evidence type="ECO:0000256" key="1">
    <source>
        <dbReference type="ARBA" id="ARBA00010945"/>
    </source>
</evidence>
<dbReference type="SUPFAM" id="SSF100879">
    <property type="entry name" value="Lesion bypass DNA polymerase (Y-family), little finger domain"/>
    <property type="match status" value="1"/>
</dbReference>
<comment type="similarity">
    <text evidence="1 13">Belongs to the DNA polymerase type-Y family.</text>
</comment>
<comment type="subcellular location">
    <subcellularLocation>
        <location evidence="13">Cytoplasm</location>
    </subcellularLocation>
</comment>
<dbReference type="SUPFAM" id="SSF56672">
    <property type="entry name" value="DNA/RNA polymerases"/>
    <property type="match status" value="1"/>
</dbReference>
<keyword evidence="10 13" id="KW-0234">DNA repair</keyword>
<evidence type="ECO:0000256" key="13">
    <source>
        <dbReference type="HAMAP-Rule" id="MF_01113"/>
    </source>
</evidence>
<evidence type="ECO:0000256" key="2">
    <source>
        <dbReference type="ARBA" id="ARBA00022457"/>
    </source>
</evidence>
<evidence type="ECO:0000256" key="4">
    <source>
        <dbReference type="ARBA" id="ARBA00022695"/>
    </source>
</evidence>
<accession>A0A8I0KWR7</accession>
<feature type="domain" description="UmuC" evidence="14">
    <location>
        <begin position="23"/>
        <end position="203"/>
    </location>
</feature>
<dbReference type="InterPro" id="IPR001126">
    <property type="entry name" value="UmuC"/>
</dbReference>
<feature type="site" description="Substrate discrimination" evidence="13">
    <location>
        <position position="32"/>
    </location>
</feature>
<dbReference type="NCBIfam" id="NF002677">
    <property type="entry name" value="PRK02406.1"/>
    <property type="match status" value="1"/>
</dbReference>
<evidence type="ECO:0000256" key="10">
    <source>
        <dbReference type="ARBA" id="ARBA00023204"/>
    </source>
</evidence>
<evidence type="ECO:0000313" key="15">
    <source>
        <dbReference type="EMBL" id="MBD3690249.1"/>
    </source>
</evidence>
<dbReference type="InterPro" id="IPR050116">
    <property type="entry name" value="DNA_polymerase-Y"/>
</dbReference>
<dbReference type="Gene3D" id="3.40.1170.60">
    <property type="match status" value="1"/>
</dbReference>
<dbReference type="EC" id="2.7.7.7" evidence="13"/>
<dbReference type="Proteomes" id="UP000627538">
    <property type="component" value="Unassembled WGS sequence"/>
</dbReference>
<dbReference type="GO" id="GO:0006261">
    <property type="term" value="P:DNA-templated DNA replication"/>
    <property type="evidence" value="ECO:0007669"/>
    <property type="project" value="UniProtKB-UniRule"/>
</dbReference>
<keyword evidence="3 13" id="KW-0808">Transferase</keyword>
<dbReference type="EMBL" id="JACRUO010000003">
    <property type="protein sequence ID" value="MBD3690249.1"/>
    <property type="molecule type" value="Genomic_DNA"/>
</dbReference>
<dbReference type="AlphaFoldDB" id="A0A8I0KWR7"/>